<feature type="transmembrane region" description="Helical" evidence="1">
    <location>
        <begin position="23"/>
        <end position="45"/>
    </location>
</feature>
<reference evidence="2 3" key="1">
    <citation type="submission" date="2022-02" db="EMBL/GenBank/DDBJ databases">
        <title>Uncovering new skin microbiome diversity through culturing and metagenomics.</title>
        <authorList>
            <person name="Conlan S."/>
            <person name="Deming C."/>
            <person name="Nisc Comparative Sequencing Program N."/>
            <person name="Segre J.A."/>
        </authorList>
    </citation>
    <scope>NUCLEOTIDE SEQUENCE [LARGE SCALE GENOMIC DNA]</scope>
    <source>
        <strain evidence="2 3">ACRQZ</strain>
    </source>
</reference>
<keyword evidence="3" id="KW-1185">Reference proteome</keyword>
<keyword evidence="1" id="KW-1133">Transmembrane helix</keyword>
<protein>
    <submittedName>
        <fullName evidence="2">DUF2530 domain-containing protein</fullName>
    </submittedName>
</protein>
<keyword evidence="1" id="KW-0472">Membrane</keyword>
<evidence type="ECO:0000313" key="3">
    <source>
        <dbReference type="Proteomes" id="UP001521931"/>
    </source>
</evidence>
<dbReference type="InterPro" id="IPR019681">
    <property type="entry name" value="DUF2530"/>
</dbReference>
<name>A0ABS9Q729_9MICO</name>
<evidence type="ECO:0000313" key="2">
    <source>
        <dbReference type="EMBL" id="MCG7323681.1"/>
    </source>
</evidence>
<sequence length="80" mass="8646">MTDQRPPIDPTTVPAMRVRTDRVVALGTWLWVVALLVVLVVPSLHLDGRAWWPWACVTGIALGVLGLAYVRSGRGADKGA</sequence>
<proteinExistence type="predicted"/>
<dbReference type="EMBL" id="JAKRCV010000096">
    <property type="protein sequence ID" value="MCG7323681.1"/>
    <property type="molecule type" value="Genomic_DNA"/>
</dbReference>
<gene>
    <name evidence="2" type="ORF">MHL29_17550</name>
</gene>
<dbReference type="Proteomes" id="UP001521931">
    <property type="component" value="Unassembled WGS sequence"/>
</dbReference>
<comment type="caution">
    <text evidence="2">The sequence shown here is derived from an EMBL/GenBank/DDBJ whole genome shotgun (WGS) entry which is preliminary data.</text>
</comment>
<feature type="transmembrane region" description="Helical" evidence="1">
    <location>
        <begin position="51"/>
        <end position="70"/>
    </location>
</feature>
<organism evidence="2 3">
    <name type="scientific">Arsenicicoccus bolidensis</name>
    <dbReference type="NCBI Taxonomy" id="229480"/>
    <lineage>
        <taxon>Bacteria</taxon>
        <taxon>Bacillati</taxon>
        <taxon>Actinomycetota</taxon>
        <taxon>Actinomycetes</taxon>
        <taxon>Micrococcales</taxon>
        <taxon>Intrasporangiaceae</taxon>
        <taxon>Arsenicicoccus</taxon>
    </lineage>
</organism>
<keyword evidence="1" id="KW-0812">Transmembrane</keyword>
<accession>A0ABS9Q729</accession>
<dbReference type="RefSeq" id="WP_019284327.1">
    <property type="nucleotide sequence ID" value="NZ_DAMCTM010000059.1"/>
</dbReference>
<evidence type="ECO:0000256" key="1">
    <source>
        <dbReference type="SAM" id="Phobius"/>
    </source>
</evidence>
<dbReference type="Pfam" id="PF10745">
    <property type="entry name" value="DUF2530"/>
    <property type="match status" value="1"/>
</dbReference>